<evidence type="ECO:0000256" key="2">
    <source>
        <dbReference type="ARBA" id="ARBA00002904"/>
    </source>
</evidence>
<dbReference type="InterPro" id="IPR041891">
    <property type="entry name" value="Alpha_CA_prokaryot-like"/>
</dbReference>
<comment type="function">
    <text evidence="2 9">Reversible hydration of carbon dioxide.</text>
</comment>
<comment type="similarity">
    <text evidence="3 9">Belongs to the alpha-carbonic anhydrase family.</text>
</comment>
<dbReference type="InterPro" id="IPR001148">
    <property type="entry name" value="CA_dom"/>
</dbReference>
<dbReference type="GO" id="GO:0008270">
    <property type="term" value="F:zinc ion binding"/>
    <property type="evidence" value="ECO:0007669"/>
    <property type="project" value="UniProtKB-UniRule"/>
</dbReference>
<dbReference type="InterPro" id="IPR018338">
    <property type="entry name" value="Carbonic_anhydrase_a-class_CS"/>
</dbReference>
<dbReference type="InterPro" id="IPR023561">
    <property type="entry name" value="Carbonic_anhydrase_a-class"/>
</dbReference>
<evidence type="ECO:0000256" key="8">
    <source>
        <dbReference type="ARBA" id="ARBA00048348"/>
    </source>
</evidence>
<dbReference type="SUPFAM" id="SSF51069">
    <property type="entry name" value="Carbonic anhydrase"/>
    <property type="match status" value="1"/>
</dbReference>
<evidence type="ECO:0000256" key="9">
    <source>
        <dbReference type="RuleBase" id="RU367011"/>
    </source>
</evidence>
<reference evidence="11" key="1">
    <citation type="submission" date="2022-10" db="EMBL/GenBank/DDBJ databases">
        <title>Determination and structural analysis of whole genome sequence of Sarocladium strictum F4-1.</title>
        <authorList>
            <person name="Hu L."/>
            <person name="Jiang Y."/>
        </authorList>
    </citation>
    <scope>NUCLEOTIDE SEQUENCE</scope>
    <source>
        <strain evidence="11">F4-1</strain>
    </source>
</reference>
<dbReference type="Proteomes" id="UP001175261">
    <property type="component" value="Unassembled WGS sequence"/>
</dbReference>
<dbReference type="SMART" id="SM01057">
    <property type="entry name" value="Carb_anhydrase"/>
    <property type="match status" value="1"/>
</dbReference>
<comment type="catalytic activity">
    <reaction evidence="8 9">
        <text>hydrogencarbonate + H(+) = CO2 + H2O</text>
        <dbReference type="Rhea" id="RHEA:10748"/>
        <dbReference type="ChEBI" id="CHEBI:15377"/>
        <dbReference type="ChEBI" id="CHEBI:15378"/>
        <dbReference type="ChEBI" id="CHEBI:16526"/>
        <dbReference type="ChEBI" id="CHEBI:17544"/>
        <dbReference type="EC" id="4.2.1.1"/>
    </reaction>
</comment>
<evidence type="ECO:0000256" key="7">
    <source>
        <dbReference type="ARBA" id="ARBA00023239"/>
    </source>
</evidence>
<feature type="domain" description="Alpha-carbonic anhydrase" evidence="10">
    <location>
        <begin position="34"/>
        <end position="273"/>
    </location>
</feature>
<comment type="caution">
    <text evidence="11">The sequence shown here is derived from an EMBL/GenBank/DDBJ whole genome shotgun (WGS) entry which is preliminary data.</text>
</comment>
<sequence>MQSVWILSLGFSLVEAICHHGTTLYHRRAEVEEPKFGYTNLDGPLAWHALAAENMQCAQGQKQSPISVTAENSSPAQGKSLQFDIADFPEGGELLNLGTTLEVEANGTMALKNKTYSLAQFHFHTPSEHRMNGEYFPMEIHFVFQAADESLAVVGAMVEVAAMEVPAAFISSVFANLNRAGETGAAVETTPINFTALKEHIAASTIWQYEGSLTTPSCDEGVSWNVVERPLFVSPTTYRQIKSVIKFNSRYTQNAPGEANLVDNACTVLSAAQ</sequence>
<dbReference type="CDD" id="cd03124">
    <property type="entry name" value="alpha_CA_prokaryotic_like"/>
    <property type="match status" value="1"/>
</dbReference>
<gene>
    <name evidence="11" type="ORF">NLU13_2817</name>
</gene>
<evidence type="ECO:0000259" key="10">
    <source>
        <dbReference type="PROSITE" id="PS51144"/>
    </source>
</evidence>
<proteinExistence type="inferred from homology"/>
<dbReference type="PROSITE" id="PS00162">
    <property type="entry name" value="ALPHA_CA_1"/>
    <property type="match status" value="1"/>
</dbReference>
<protein>
    <recommendedName>
        <fullName evidence="4 9">Carbonic anhydrase</fullName>
        <ecNumber evidence="4 9">4.2.1.1</ecNumber>
    </recommendedName>
</protein>
<name>A0AA39GKW5_SARSR</name>
<dbReference type="AlphaFoldDB" id="A0AA39GKW5"/>
<comment type="cofactor">
    <cofactor evidence="1 9">
        <name>Zn(2+)</name>
        <dbReference type="ChEBI" id="CHEBI:29105"/>
    </cofactor>
</comment>
<dbReference type="GO" id="GO:0004089">
    <property type="term" value="F:carbonate dehydratase activity"/>
    <property type="evidence" value="ECO:0007669"/>
    <property type="project" value="UniProtKB-UniRule"/>
</dbReference>
<keyword evidence="9" id="KW-0732">Signal</keyword>
<keyword evidence="12" id="KW-1185">Reference proteome</keyword>
<accession>A0AA39GKW5</accession>
<evidence type="ECO:0000313" key="11">
    <source>
        <dbReference type="EMBL" id="KAK0389242.1"/>
    </source>
</evidence>
<feature type="signal peptide" evidence="9">
    <location>
        <begin position="1"/>
        <end position="16"/>
    </location>
</feature>
<dbReference type="EMBL" id="JAPDFR010000002">
    <property type="protein sequence ID" value="KAK0389242.1"/>
    <property type="molecule type" value="Genomic_DNA"/>
</dbReference>
<dbReference type="PROSITE" id="PS51144">
    <property type="entry name" value="ALPHA_CA_2"/>
    <property type="match status" value="1"/>
</dbReference>
<dbReference type="Gene3D" id="3.10.200.10">
    <property type="entry name" value="Alpha carbonic anhydrase"/>
    <property type="match status" value="1"/>
</dbReference>
<dbReference type="InterPro" id="IPR036398">
    <property type="entry name" value="CA_dom_sf"/>
</dbReference>
<evidence type="ECO:0000256" key="1">
    <source>
        <dbReference type="ARBA" id="ARBA00001947"/>
    </source>
</evidence>
<dbReference type="PANTHER" id="PTHR18952:SF265">
    <property type="entry name" value="CARBONIC ANHYDRASE"/>
    <property type="match status" value="1"/>
</dbReference>
<dbReference type="PANTHER" id="PTHR18952">
    <property type="entry name" value="CARBONIC ANHYDRASE"/>
    <property type="match status" value="1"/>
</dbReference>
<evidence type="ECO:0000256" key="4">
    <source>
        <dbReference type="ARBA" id="ARBA00012925"/>
    </source>
</evidence>
<keyword evidence="7 9" id="KW-0456">Lyase</keyword>
<evidence type="ECO:0000256" key="3">
    <source>
        <dbReference type="ARBA" id="ARBA00010718"/>
    </source>
</evidence>
<evidence type="ECO:0000256" key="5">
    <source>
        <dbReference type="ARBA" id="ARBA00022723"/>
    </source>
</evidence>
<evidence type="ECO:0000256" key="6">
    <source>
        <dbReference type="ARBA" id="ARBA00022833"/>
    </source>
</evidence>
<organism evidence="11 12">
    <name type="scientific">Sarocladium strictum</name>
    <name type="common">Black bundle disease fungus</name>
    <name type="synonym">Acremonium strictum</name>
    <dbReference type="NCBI Taxonomy" id="5046"/>
    <lineage>
        <taxon>Eukaryota</taxon>
        <taxon>Fungi</taxon>
        <taxon>Dikarya</taxon>
        <taxon>Ascomycota</taxon>
        <taxon>Pezizomycotina</taxon>
        <taxon>Sordariomycetes</taxon>
        <taxon>Hypocreomycetidae</taxon>
        <taxon>Hypocreales</taxon>
        <taxon>Sarocladiaceae</taxon>
        <taxon>Sarocladium</taxon>
    </lineage>
</organism>
<dbReference type="EC" id="4.2.1.1" evidence="4 9"/>
<feature type="chain" id="PRO_5041483878" description="Carbonic anhydrase" evidence="9">
    <location>
        <begin position="17"/>
        <end position="273"/>
    </location>
</feature>
<keyword evidence="5 9" id="KW-0479">Metal-binding</keyword>
<evidence type="ECO:0000313" key="12">
    <source>
        <dbReference type="Proteomes" id="UP001175261"/>
    </source>
</evidence>
<keyword evidence="6 9" id="KW-0862">Zinc</keyword>
<dbReference type="Pfam" id="PF00194">
    <property type="entry name" value="Carb_anhydrase"/>
    <property type="match status" value="1"/>
</dbReference>